<dbReference type="InterPro" id="IPR014743">
    <property type="entry name" value="Cl-channel_core"/>
</dbReference>
<evidence type="ECO:0000256" key="7">
    <source>
        <dbReference type="ARBA" id="ARBA00023173"/>
    </source>
</evidence>
<feature type="transmembrane region" description="Helical" evidence="10">
    <location>
        <begin position="68"/>
        <end position="86"/>
    </location>
</feature>
<feature type="transmembrane region" description="Helical" evidence="10">
    <location>
        <begin position="30"/>
        <end position="56"/>
    </location>
</feature>
<dbReference type="GO" id="GO:0005254">
    <property type="term" value="F:chloride channel activity"/>
    <property type="evidence" value="ECO:0007669"/>
    <property type="project" value="UniProtKB-KW"/>
</dbReference>
<dbReference type="Pfam" id="PF00654">
    <property type="entry name" value="Voltage_CLC"/>
    <property type="match status" value="1"/>
</dbReference>
<reference evidence="11 12" key="1">
    <citation type="submission" date="2019-03" db="EMBL/GenBank/DDBJ databases">
        <title>Genomics of glacier-inhabiting Cryobacterium strains.</title>
        <authorList>
            <person name="Liu Q."/>
            <person name="Xin Y.-H."/>
        </authorList>
    </citation>
    <scope>NUCLEOTIDE SEQUENCE [LARGE SCALE GENOMIC DNA]</scope>
    <source>
        <strain evidence="11 12">TMT2-48-2</strain>
    </source>
</reference>
<proteinExistence type="predicted"/>
<keyword evidence="9" id="KW-0407">Ion channel</keyword>
<evidence type="ECO:0000256" key="2">
    <source>
        <dbReference type="ARBA" id="ARBA00022448"/>
    </source>
</evidence>
<evidence type="ECO:0000256" key="3">
    <source>
        <dbReference type="ARBA" id="ARBA00022692"/>
    </source>
</evidence>
<evidence type="ECO:0000256" key="1">
    <source>
        <dbReference type="ARBA" id="ARBA00004141"/>
    </source>
</evidence>
<keyword evidence="5" id="KW-0406">Ion transport</keyword>
<evidence type="ECO:0008006" key="13">
    <source>
        <dbReference type="Google" id="ProtNLM"/>
    </source>
</evidence>
<name>A0A4R8XUH1_9MICO</name>
<keyword evidence="4 10" id="KW-1133">Transmembrane helix</keyword>
<dbReference type="OrthoDB" id="9767361at2"/>
<dbReference type="AlphaFoldDB" id="A0A4R8XUH1"/>
<evidence type="ECO:0000313" key="11">
    <source>
        <dbReference type="EMBL" id="TFC83118.1"/>
    </source>
</evidence>
<keyword evidence="3 10" id="KW-0812">Transmembrane</keyword>
<keyword evidence="6 10" id="KW-0472">Membrane</keyword>
<keyword evidence="8" id="KW-0868">Chloride</keyword>
<comment type="subcellular location">
    <subcellularLocation>
        <location evidence="1">Membrane</location>
        <topology evidence="1">Multi-pass membrane protein</topology>
    </subcellularLocation>
</comment>
<evidence type="ECO:0000256" key="9">
    <source>
        <dbReference type="ARBA" id="ARBA00023303"/>
    </source>
</evidence>
<dbReference type="Gene3D" id="1.10.3080.10">
    <property type="entry name" value="Clc chloride channel"/>
    <property type="match status" value="1"/>
</dbReference>
<keyword evidence="7" id="KW-0869">Chloride channel</keyword>
<comment type="caution">
    <text evidence="11">The sequence shown here is derived from an EMBL/GenBank/DDBJ whole genome shotgun (WGS) entry which is preliminary data.</text>
</comment>
<evidence type="ECO:0000256" key="10">
    <source>
        <dbReference type="SAM" id="Phobius"/>
    </source>
</evidence>
<protein>
    <recommendedName>
        <fullName evidence="13">Chloride channel protein</fullName>
    </recommendedName>
</protein>
<dbReference type="PANTHER" id="PTHR43427">
    <property type="entry name" value="CHLORIDE CHANNEL PROTEIN CLC-E"/>
    <property type="match status" value="1"/>
</dbReference>
<keyword evidence="12" id="KW-1185">Reference proteome</keyword>
<evidence type="ECO:0000313" key="12">
    <source>
        <dbReference type="Proteomes" id="UP000298433"/>
    </source>
</evidence>
<gene>
    <name evidence="11" type="ORF">E3T23_03165</name>
</gene>
<dbReference type="InterPro" id="IPR001807">
    <property type="entry name" value="ClC"/>
</dbReference>
<keyword evidence="2" id="KW-0813">Transport</keyword>
<organism evidence="11 12">
    <name type="scientific">Cryobacterium cheniae</name>
    <dbReference type="NCBI Taxonomy" id="1259262"/>
    <lineage>
        <taxon>Bacteria</taxon>
        <taxon>Bacillati</taxon>
        <taxon>Actinomycetota</taxon>
        <taxon>Actinomycetes</taxon>
        <taxon>Micrococcales</taxon>
        <taxon>Microbacteriaceae</taxon>
        <taxon>Cryobacterium</taxon>
    </lineage>
</organism>
<dbReference type="EMBL" id="SOGN01000018">
    <property type="protein sequence ID" value="TFC83118.1"/>
    <property type="molecule type" value="Genomic_DNA"/>
</dbReference>
<dbReference type="Proteomes" id="UP000298433">
    <property type="component" value="Unassembled WGS sequence"/>
</dbReference>
<evidence type="ECO:0000256" key="8">
    <source>
        <dbReference type="ARBA" id="ARBA00023214"/>
    </source>
</evidence>
<accession>A0A4R8XUH1</accession>
<evidence type="ECO:0000256" key="6">
    <source>
        <dbReference type="ARBA" id="ARBA00023136"/>
    </source>
</evidence>
<sequence>MKAIVAIAHAESTHEGASWLPWIGGTFVNFAPVACGAAGAIAATVNAPIAAVFFALELLLRDFAARSFGILVLSSVTASIVGRSILGDACAGGHDRGTRRGELPAHSG</sequence>
<evidence type="ECO:0000256" key="5">
    <source>
        <dbReference type="ARBA" id="ARBA00023065"/>
    </source>
</evidence>
<dbReference type="PANTHER" id="PTHR43427:SF6">
    <property type="entry name" value="CHLORIDE CHANNEL PROTEIN CLC-E"/>
    <property type="match status" value="1"/>
</dbReference>
<dbReference type="GO" id="GO:0034707">
    <property type="term" value="C:chloride channel complex"/>
    <property type="evidence" value="ECO:0007669"/>
    <property type="project" value="UniProtKB-KW"/>
</dbReference>
<dbReference type="SUPFAM" id="SSF81340">
    <property type="entry name" value="Clc chloride channel"/>
    <property type="match status" value="1"/>
</dbReference>
<dbReference type="InterPro" id="IPR050368">
    <property type="entry name" value="ClC-type_chloride_channel"/>
</dbReference>
<evidence type="ECO:0000256" key="4">
    <source>
        <dbReference type="ARBA" id="ARBA00022989"/>
    </source>
</evidence>